<proteinExistence type="inferred from homology"/>
<organism evidence="7 8">
    <name type="scientific">Patella caerulea</name>
    <name type="common">Rayed Mediterranean limpet</name>
    <dbReference type="NCBI Taxonomy" id="87958"/>
    <lineage>
        <taxon>Eukaryota</taxon>
        <taxon>Metazoa</taxon>
        <taxon>Spiralia</taxon>
        <taxon>Lophotrochozoa</taxon>
        <taxon>Mollusca</taxon>
        <taxon>Gastropoda</taxon>
        <taxon>Patellogastropoda</taxon>
        <taxon>Patelloidea</taxon>
        <taxon>Patellidae</taxon>
        <taxon>Patella</taxon>
    </lineage>
</organism>
<comment type="subcellular location">
    <subcellularLocation>
        <location evidence="1">Mitochondrion intermembrane space</location>
    </subcellularLocation>
</comment>
<keyword evidence="3" id="KW-1015">Disulfide bond</keyword>
<keyword evidence="2" id="KW-0496">Mitochondrion</keyword>
<name>A0AAN8K3J8_PATCE</name>
<gene>
    <name evidence="7" type="ORF">SNE40_004743</name>
</gene>
<evidence type="ECO:0000256" key="4">
    <source>
        <dbReference type="ARBA" id="ARBA00038205"/>
    </source>
</evidence>
<dbReference type="EMBL" id="JAZGQO010000003">
    <property type="protein sequence ID" value="KAK6188598.1"/>
    <property type="molecule type" value="Genomic_DNA"/>
</dbReference>
<dbReference type="SUPFAM" id="SSF47072">
    <property type="entry name" value="Cysteine alpha-hairpin motif"/>
    <property type="match status" value="1"/>
</dbReference>
<protein>
    <recommendedName>
        <fullName evidence="5">Coiled-coil-helix-coiled-coil-helix domain-containing protein 7</fullName>
    </recommendedName>
</protein>
<dbReference type="InterPro" id="IPR010625">
    <property type="entry name" value="CHCH"/>
</dbReference>
<dbReference type="GO" id="GO:0005758">
    <property type="term" value="C:mitochondrial intermembrane space"/>
    <property type="evidence" value="ECO:0007669"/>
    <property type="project" value="UniProtKB-SubCell"/>
</dbReference>
<dbReference type="GO" id="GO:0033108">
    <property type="term" value="P:mitochondrial respiratory chain complex assembly"/>
    <property type="evidence" value="ECO:0007669"/>
    <property type="project" value="TreeGrafter"/>
</dbReference>
<evidence type="ECO:0000259" key="6">
    <source>
        <dbReference type="Pfam" id="PF06747"/>
    </source>
</evidence>
<sequence length="105" mass="12717">MSELDERVLSPKEIREKKILATRQNSHEKNTCLREQEASLKCMHDSGYDRDACSKYFQNYRNCRDFWNHVIKDRRRNGIKPYLPPVSERPALRKQYKDFMPWLPD</sequence>
<feature type="domain" description="CHCH" evidence="6">
    <location>
        <begin position="32"/>
        <end position="64"/>
    </location>
</feature>
<dbReference type="Pfam" id="PF06747">
    <property type="entry name" value="CHCH"/>
    <property type="match status" value="1"/>
</dbReference>
<dbReference type="PANTHER" id="PTHR46811">
    <property type="entry name" value="COILED-COIL-HELIX-COILED-COIL-HELIX DOMAIN-CONTAINING PROTEIN 7"/>
    <property type="match status" value="1"/>
</dbReference>
<dbReference type="InterPro" id="IPR051040">
    <property type="entry name" value="COX23"/>
</dbReference>
<evidence type="ECO:0000313" key="8">
    <source>
        <dbReference type="Proteomes" id="UP001347796"/>
    </source>
</evidence>
<keyword evidence="8" id="KW-1185">Reference proteome</keyword>
<comment type="similarity">
    <text evidence="4">Belongs to the CHCHD7 family.</text>
</comment>
<dbReference type="Proteomes" id="UP001347796">
    <property type="component" value="Unassembled WGS sequence"/>
</dbReference>
<evidence type="ECO:0000256" key="2">
    <source>
        <dbReference type="ARBA" id="ARBA00023128"/>
    </source>
</evidence>
<dbReference type="PANTHER" id="PTHR46811:SF1">
    <property type="entry name" value="COILED-COIL-HELIX-COILED-COIL-HELIX DOMAIN-CONTAINING PROTEIN 7"/>
    <property type="match status" value="1"/>
</dbReference>
<dbReference type="PROSITE" id="PS51808">
    <property type="entry name" value="CHCH"/>
    <property type="match status" value="1"/>
</dbReference>
<dbReference type="AlphaFoldDB" id="A0AAN8K3J8"/>
<evidence type="ECO:0000256" key="5">
    <source>
        <dbReference type="ARBA" id="ARBA00039509"/>
    </source>
</evidence>
<comment type="caution">
    <text evidence="7">The sequence shown here is derived from an EMBL/GenBank/DDBJ whole genome shotgun (WGS) entry which is preliminary data.</text>
</comment>
<reference evidence="7 8" key="1">
    <citation type="submission" date="2024-01" db="EMBL/GenBank/DDBJ databases">
        <title>The genome of the rayed Mediterranean limpet Patella caerulea (Linnaeus, 1758).</title>
        <authorList>
            <person name="Anh-Thu Weber A."/>
            <person name="Halstead-Nussloch G."/>
        </authorList>
    </citation>
    <scope>NUCLEOTIDE SEQUENCE [LARGE SCALE GENOMIC DNA]</scope>
    <source>
        <strain evidence="7">AATW-2023a</strain>
        <tissue evidence="7">Whole specimen</tissue>
    </source>
</reference>
<evidence type="ECO:0000256" key="1">
    <source>
        <dbReference type="ARBA" id="ARBA00004569"/>
    </source>
</evidence>
<dbReference type="InterPro" id="IPR009069">
    <property type="entry name" value="Cys_alpha_HP_mot_SF"/>
</dbReference>
<evidence type="ECO:0000256" key="3">
    <source>
        <dbReference type="ARBA" id="ARBA00023157"/>
    </source>
</evidence>
<accession>A0AAN8K3J8</accession>
<evidence type="ECO:0000313" key="7">
    <source>
        <dbReference type="EMBL" id="KAK6188598.1"/>
    </source>
</evidence>